<keyword evidence="1" id="KW-0479">Metal-binding</keyword>
<evidence type="ECO:0000256" key="1">
    <source>
        <dbReference type="ARBA" id="ARBA00022723"/>
    </source>
</evidence>
<keyword evidence="3" id="KW-0175">Coiled coil</keyword>
<gene>
    <name evidence="5" type="ORF">JHK62_04620</name>
</gene>
<evidence type="ECO:0000313" key="5">
    <source>
        <dbReference type="EMBL" id="MBJ8325951.1"/>
    </source>
</evidence>
<dbReference type="Gene3D" id="3.30.565.50">
    <property type="match status" value="1"/>
</dbReference>
<sequence length="456" mass="51814">MKKYILAVCVILSVVVGAIFIRQWYMETQEKQIIQSEKKKAKALFESTDITVKKSKDKTTFFMLPQIESKAVETELEYWNKEDEKIDPRQKNQLVFLNVKAEESPLQGIKKLTIYKTTYQSKWFTIEKLNENPLREYYIHENGQIFYLKDLVKGDESQLVTAITNYLTENKIDNQEIILAKIKQLDVVAEFKKTGKASNYFSFEPGLIKLGDDAEIPFSVFYDNIDETYLSGEELTHYQEYQVKKKEAEEARIAAEKAKQAEENRKKIANQGRKVVALTFDDGPSAQTTPQVLDILAKYHIKATFYILGSHVAGNEAILQRMVASGHELGNHSWDHPALTSLTSEQIKWQIKSTNDAIANATGVTPKTVRPPYGDSNPQVAQDVGLPLVFWTVDTRDWAERNTPSIMTNLKATLGSGGVVLMHDIHQTSVDALPTVIDYLISQGYEFVTISELYGY</sequence>
<dbReference type="Pfam" id="PF18627">
    <property type="entry name" value="PgdA_N"/>
    <property type="match status" value="1"/>
</dbReference>
<dbReference type="InterPro" id="IPR011330">
    <property type="entry name" value="Glyco_hydro/deAcase_b/a-brl"/>
</dbReference>
<feature type="coiled-coil region" evidence="3">
    <location>
        <begin position="238"/>
        <end position="271"/>
    </location>
</feature>
<evidence type="ECO:0000256" key="3">
    <source>
        <dbReference type="SAM" id="Coils"/>
    </source>
</evidence>
<dbReference type="PROSITE" id="PS51677">
    <property type="entry name" value="NODB"/>
    <property type="match status" value="1"/>
</dbReference>
<protein>
    <submittedName>
        <fullName evidence="5">Polysaccharide deacetylase family protein</fullName>
    </submittedName>
</protein>
<dbReference type="PANTHER" id="PTHR10587:SF133">
    <property type="entry name" value="CHITIN DEACETYLASE 1-RELATED"/>
    <property type="match status" value="1"/>
</dbReference>
<evidence type="ECO:0000256" key="2">
    <source>
        <dbReference type="ARBA" id="ARBA00022801"/>
    </source>
</evidence>
<keyword evidence="6" id="KW-1185">Reference proteome</keyword>
<dbReference type="InterPro" id="IPR050248">
    <property type="entry name" value="Polysacc_deacetylase_ArnD"/>
</dbReference>
<reference evidence="5 6" key="1">
    <citation type="journal article" date="2021" name="Int. J. Syst. Evol. Microbiol.">
        <title>Streptococcus vicugnae sp. nov., isolated from faeces of alpacas (Vicugna pacos) and cattle (Bos taurus), Streptococcus zalophi sp. nov., and Streptococcus pacificus sp. nov., isolated from respiratory tract of California sea lions (Zalophus californianus).</title>
        <authorList>
            <person name="Volokhov D.V."/>
            <person name="Zagorodnyaya T.A."/>
            <person name="Shen Z."/>
            <person name="Blom J."/>
            <person name="Furtak V.A."/>
            <person name="Eisenberg T."/>
            <person name="Fan P."/>
            <person name="Jeong K.C."/>
            <person name="Gao Y."/>
            <person name="Zhang S."/>
            <person name="Amselle M."/>
        </authorList>
    </citation>
    <scope>NUCLEOTIDE SEQUENCE [LARGE SCALE GENOMIC DNA]</scope>
    <source>
        <strain evidence="5 6">CSL7591</strain>
    </source>
</reference>
<proteinExistence type="predicted"/>
<evidence type="ECO:0000259" key="4">
    <source>
        <dbReference type="PROSITE" id="PS51677"/>
    </source>
</evidence>
<dbReference type="Proteomes" id="UP000653045">
    <property type="component" value="Unassembled WGS sequence"/>
</dbReference>
<evidence type="ECO:0000313" key="6">
    <source>
        <dbReference type="Proteomes" id="UP000653045"/>
    </source>
</evidence>
<accession>A0ABS0ZK93</accession>
<feature type="domain" description="NodB homology" evidence="4">
    <location>
        <begin position="274"/>
        <end position="448"/>
    </location>
</feature>
<dbReference type="PANTHER" id="PTHR10587">
    <property type="entry name" value="GLYCOSYL TRANSFERASE-RELATED"/>
    <property type="match status" value="1"/>
</dbReference>
<organism evidence="5 6">
    <name type="scientific">Streptococcus pacificus</name>
    <dbReference type="NCBI Taxonomy" id="2740577"/>
    <lineage>
        <taxon>Bacteria</taxon>
        <taxon>Bacillati</taxon>
        <taxon>Bacillota</taxon>
        <taxon>Bacilli</taxon>
        <taxon>Lactobacillales</taxon>
        <taxon>Streptococcaceae</taxon>
        <taxon>Streptococcus</taxon>
    </lineage>
</organism>
<dbReference type="SUPFAM" id="SSF88713">
    <property type="entry name" value="Glycoside hydrolase/deacetylase"/>
    <property type="match status" value="1"/>
</dbReference>
<dbReference type="RefSeq" id="WP_199575555.1">
    <property type="nucleotide sequence ID" value="NZ_JAENBO010000003.1"/>
</dbReference>
<dbReference type="Pfam" id="PF01522">
    <property type="entry name" value="Polysacc_deac_1"/>
    <property type="match status" value="1"/>
</dbReference>
<dbReference type="InterPro" id="IPR040802">
    <property type="entry name" value="PgdA_N"/>
</dbReference>
<comment type="caution">
    <text evidence="5">The sequence shown here is derived from an EMBL/GenBank/DDBJ whole genome shotgun (WGS) entry which is preliminary data.</text>
</comment>
<dbReference type="EMBL" id="JAENBO010000003">
    <property type="protein sequence ID" value="MBJ8325951.1"/>
    <property type="molecule type" value="Genomic_DNA"/>
</dbReference>
<name>A0ABS0ZK93_9STRE</name>
<dbReference type="InterPro" id="IPR002509">
    <property type="entry name" value="NODB_dom"/>
</dbReference>
<dbReference type="Gene3D" id="3.90.640.30">
    <property type="match status" value="1"/>
</dbReference>
<dbReference type="CDD" id="cd10954">
    <property type="entry name" value="CE4_CtAXE_like"/>
    <property type="match status" value="1"/>
</dbReference>
<keyword evidence="2" id="KW-0378">Hydrolase</keyword>
<dbReference type="Gene3D" id="3.20.20.370">
    <property type="entry name" value="Glycoside hydrolase/deacetylase"/>
    <property type="match status" value="1"/>
</dbReference>
<dbReference type="SUPFAM" id="SSF144015">
    <property type="entry name" value="Peptidoglycan deacetylase N-terminal noncatalytic region"/>
    <property type="match status" value="1"/>
</dbReference>